<comment type="caution">
    <text evidence="1">The sequence shown here is derived from an EMBL/GenBank/DDBJ whole genome shotgun (WGS) entry which is preliminary data.</text>
</comment>
<name>A0ACB8KDZ0_CITSI</name>
<dbReference type="Proteomes" id="UP000829398">
    <property type="component" value="Chromosome 5"/>
</dbReference>
<dbReference type="EMBL" id="CM039174">
    <property type="protein sequence ID" value="KAH9752598.1"/>
    <property type="molecule type" value="Genomic_DNA"/>
</dbReference>
<accession>A0ACB8KDZ0</accession>
<protein>
    <submittedName>
        <fullName evidence="1">Disease resistance protein</fullName>
    </submittedName>
</protein>
<organism evidence="1 2">
    <name type="scientific">Citrus sinensis</name>
    <name type="common">Sweet orange</name>
    <name type="synonym">Citrus aurantium var. sinensis</name>
    <dbReference type="NCBI Taxonomy" id="2711"/>
    <lineage>
        <taxon>Eukaryota</taxon>
        <taxon>Viridiplantae</taxon>
        <taxon>Streptophyta</taxon>
        <taxon>Embryophyta</taxon>
        <taxon>Tracheophyta</taxon>
        <taxon>Spermatophyta</taxon>
        <taxon>Magnoliopsida</taxon>
        <taxon>eudicotyledons</taxon>
        <taxon>Gunneridae</taxon>
        <taxon>Pentapetalae</taxon>
        <taxon>rosids</taxon>
        <taxon>malvids</taxon>
        <taxon>Sapindales</taxon>
        <taxon>Rutaceae</taxon>
        <taxon>Aurantioideae</taxon>
        <taxon>Citrus</taxon>
    </lineage>
</organism>
<reference evidence="2" key="1">
    <citation type="journal article" date="2023" name="Hortic. Res.">
        <title>A chromosome-level phased genome enabling allele-level studies in sweet orange: a case study on citrus Huanglongbing tolerance.</title>
        <authorList>
            <person name="Wu B."/>
            <person name="Yu Q."/>
            <person name="Deng Z."/>
            <person name="Duan Y."/>
            <person name="Luo F."/>
            <person name="Gmitter F. Jr."/>
        </authorList>
    </citation>
    <scope>NUCLEOTIDE SEQUENCE [LARGE SCALE GENOMIC DNA]</scope>
    <source>
        <strain evidence="2">cv. Valencia</strain>
    </source>
</reference>
<gene>
    <name evidence="1" type="ORF">KPL71_014754</name>
</gene>
<evidence type="ECO:0000313" key="2">
    <source>
        <dbReference type="Proteomes" id="UP000829398"/>
    </source>
</evidence>
<keyword evidence="2" id="KW-1185">Reference proteome</keyword>
<evidence type="ECO:0000313" key="1">
    <source>
        <dbReference type="EMBL" id="KAH9752598.1"/>
    </source>
</evidence>
<proteinExistence type="predicted"/>
<sequence>MLEIIVTLVLELVKCLAPPTERKLVYLRKRNYNANLENLKAEMEKLKVERTSIQRRVSEAKEKGEEIEEKVEKWLVNANGIIDRATKFVEDEESTNKRCLKGLCPNLKTRYQLSKKAETEVKALVELGEEVKKFDIVSHRTTPEEIWLKSNKGYEAFESRVSTLKSIQNALTDVNVSIIGVYGMGGIGKTTLVKEFARQAREDKLFDRVVFSEVSQTPDIKKIQGEIAEKLDNIWKHVDLETVGIPFGNDHKGCRLLLTARDNNVLLSMGSKDNFLIGNLNEEEAWRLFKIMNSDDLENCKFKSTAINVAQACGGLPIALTTVARALRNKSLHEWKNALRELQTPSVVNFEGVPAETYSSIELSFKYLKGEQLKKIFLLCSLIGNSFWFTDLFKYSMGLGIFQGVNRMVDARNKLYALVHELRDSCLLLEGDSSEQFSMHDVVYDVVVSIACRDQHVFLVRNEVVWEWPDEDALKKCSAISLLNSSIHEVSEEFECLQLEFLHISQNTFVEVNIPDNIFKGMKTLRVIDLTRMRLFSLPSSIGLLANLQTLCLDQSMLGDIAIIGKLKNLEILSFLNSDIVRLPGELGQLTKLRLLDLTDCLQLKFIVPNVLSSFTRLEELYMGNSPVEWEVEKANSERSNATLDELMHLRRLTTLEIDVKNDSILPDGFFSKKLERFDISIGDASFDSTLVIENDWFESRQHFMISNHESLRTLKLKLDSMAICSEKLQLINNVEYLCLDKLQGIKNVVLELDTEGFSQLKHLHVQNNPDFLCIVDSMEREPCVAFPLLESLTLHNLINTERICIDRLKIESFNELKTIKVENCDELSNIFWLSSSTKCLPRLERIAVINCSSMEEIFATGGEADVDVDEKIEFVQLRSLSLGKLPKVTRFCGEVKTPSTSPNRQESQEELTASSNEISSETSTLLFNEKVVLPNLEALELNAINVDEIWNDNQLAAMITCFQSLTRLIVWGCDKLKYIFSASMIQSLKHLQHLEIRICMGLQEIISKDRADQVTPYFVFPQVTTLNLEGLPELRCLYPGMHTSEWPALKHLEACNCDKITLSQNNENDQFGIPAQQPLLSFKKILPNLEELALSGKDITMILQGDFPQHLFGSLKVQQVGDDDLACFQLGLLERFNNLELLFLSDCSYEVVFSNEGYLEKHGRKLALIKKLNLTRLNRLQQLWKRDSKQLDFIFQHLEILRAYHCQNLLSLLPSSSVSFRNLAHLQAFACKKLMNLGTCSTAKSLERLLSLKVFGCTAMTEVVVCDEDETANIKEEIVFSKLITLSLFDLDSLTSFSSANYTFKFPCLQDLSVIGCPKMKIFTKGESTTPLRVNVRSLFCAASGIRAVSLLKSLHADLLRGFHLHRFTTRLRQLQVVGFGEPSCVQDSLMRAYVIADEPKLLSLPLPSQHTQSSCGFC</sequence>